<keyword evidence="3" id="KW-1185">Reference proteome</keyword>
<dbReference type="AlphaFoldDB" id="A0A9X9Q4C0"/>
<protein>
    <submittedName>
        <fullName evidence="2">Uncharacterized protein</fullName>
    </submittedName>
</protein>
<organism evidence="2 3">
    <name type="scientific">Gulo gulo</name>
    <name type="common">Wolverine</name>
    <name type="synonym">Gluton</name>
    <dbReference type="NCBI Taxonomy" id="48420"/>
    <lineage>
        <taxon>Eukaryota</taxon>
        <taxon>Metazoa</taxon>
        <taxon>Chordata</taxon>
        <taxon>Craniata</taxon>
        <taxon>Vertebrata</taxon>
        <taxon>Euteleostomi</taxon>
        <taxon>Mammalia</taxon>
        <taxon>Eutheria</taxon>
        <taxon>Laurasiatheria</taxon>
        <taxon>Carnivora</taxon>
        <taxon>Caniformia</taxon>
        <taxon>Musteloidea</taxon>
        <taxon>Mustelidae</taxon>
        <taxon>Guloninae</taxon>
        <taxon>Gulo</taxon>
    </lineage>
</organism>
<comment type="caution">
    <text evidence="2">The sequence shown here is derived from an EMBL/GenBank/DDBJ whole genome shotgun (WGS) entry which is preliminary data.</text>
</comment>
<dbReference type="Proteomes" id="UP000269945">
    <property type="component" value="Unassembled WGS sequence"/>
</dbReference>
<feature type="region of interest" description="Disordered" evidence="1">
    <location>
        <begin position="1"/>
        <end position="148"/>
    </location>
</feature>
<gene>
    <name evidence="2" type="ORF">BN2614_LOCUS7</name>
</gene>
<name>A0A9X9Q4C0_GULGU</name>
<reference evidence="2 3" key="1">
    <citation type="submission" date="2018-10" db="EMBL/GenBank/DDBJ databases">
        <authorList>
            <person name="Ekblom R."/>
            <person name="Jareborg N."/>
        </authorList>
    </citation>
    <scope>NUCLEOTIDE SEQUENCE [LARGE SCALE GENOMIC DNA]</scope>
    <source>
        <tissue evidence="2">Muscle</tissue>
    </source>
</reference>
<evidence type="ECO:0000313" key="3">
    <source>
        <dbReference type="Proteomes" id="UP000269945"/>
    </source>
</evidence>
<feature type="compositionally biased region" description="Low complexity" evidence="1">
    <location>
        <begin position="112"/>
        <end position="127"/>
    </location>
</feature>
<accession>A0A9X9Q4C0</accession>
<evidence type="ECO:0000313" key="2">
    <source>
        <dbReference type="EMBL" id="VCX10239.1"/>
    </source>
</evidence>
<proteinExistence type="predicted"/>
<dbReference type="EMBL" id="CYRY02032845">
    <property type="protein sequence ID" value="VCX10239.1"/>
    <property type="molecule type" value="Genomic_DNA"/>
</dbReference>
<evidence type="ECO:0000256" key="1">
    <source>
        <dbReference type="SAM" id="MobiDB-lite"/>
    </source>
</evidence>
<sequence length="148" mass="14446">MFLADVSRSCPGALYKAGGGPGTDPRFPAVPSAHPRDGDWSPIPQHADTLRQPGRRHHEAGGTRGAAGGAATPGTAAPREQPVDPGGGGGRSPGPESALEPRGAKPGRRGPRAALATGGALPAPLGAGPVGIPDCGGAAETGRPSAVH</sequence>
<feature type="compositionally biased region" description="Low complexity" evidence="1">
    <location>
        <begin position="69"/>
        <end position="80"/>
    </location>
</feature>